<proteinExistence type="predicted"/>
<dbReference type="AlphaFoldDB" id="A0A1H8UEU0"/>
<evidence type="ECO:0000259" key="3">
    <source>
        <dbReference type="PROSITE" id="PS50983"/>
    </source>
</evidence>
<evidence type="ECO:0000256" key="1">
    <source>
        <dbReference type="ARBA" id="ARBA00022729"/>
    </source>
</evidence>
<dbReference type="Pfam" id="PF01497">
    <property type="entry name" value="Peripla_BP_2"/>
    <property type="match status" value="1"/>
</dbReference>
<protein>
    <submittedName>
        <fullName evidence="4">Iron complex transport system substrate-binding protein</fullName>
    </submittedName>
</protein>
<evidence type="ECO:0000256" key="2">
    <source>
        <dbReference type="SAM" id="SignalP"/>
    </source>
</evidence>
<dbReference type="Gene3D" id="3.40.50.1980">
    <property type="entry name" value="Nitrogenase molybdenum iron protein domain"/>
    <property type="match status" value="2"/>
</dbReference>
<name>A0A1H8UEU0_9GAMM</name>
<dbReference type="SUPFAM" id="SSF53807">
    <property type="entry name" value="Helical backbone' metal receptor"/>
    <property type="match status" value="1"/>
</dbReference>
<dbReference type="GO" id="GO:0071281">
    <property type="term" value="P:cellular response to iron ion"/>
    <property type="evidence" value="ECO:0007669"/>
    <property type="project" value="TreeGrafter"/>
</dbReference>
<dbReference type="OrthoDB" id="6495095at2"/>
<keyword evidence="5" id="KW-1185">Reference proteome</keyword>
<dbReference type="PANTHER" id="PTHR30535">
    <property type="entry name" value="VITAMIN B12-BINDING PROTEIN"/>
    <property type="match status" value="1"/>
</dbReference>
<dbReference type="STRING" id="406100.SAMN04488052_106146"/>
<dbReference type="EMBL" id="FOEG01000006">
    <property type="protein sequence ID" value="SEP01616.1"/>
    <property type="molecule type" value="Genomic_DNA"/>
</dbReference>
<dbReference type="CDD" id="cd01144">
    <property type="entry name" value="BtuF"/>
    <property type="match status" value="1"/>
</dbReference>
<evidence type="ECO:0000313" key="4">
    <source>
        <dbReference type="EMBL" id="SEP01616.1"/>
    </source>
</evidence>
<dbReference type="PANTHER" id="PTHR30535:SF34">
    <property type="entry name" value="MOLYBDATE-BINDING PROTEIN MOLA"/>
    <property type="match status" value="1"/>
</dbReference>
<organism evidence="4 5">
    <name type="scientific">Aquisalimonas asiatica</name>
    <dbReference type="NCBI Taxonomy" id="406100"/>
    <lineage>
        <taxon>Bacteria</taxon>
        <taxon>Pseudomonadati</taxon>
        <taxon>Pseudomonadota</taxon>
        <taxon>Gammaproteobacteria</taxon>
        <taxon>Chromatiales</taxon>
        <taxon>Ectothiorhodospiraceae</taxon>
        <taxon>Aquisalimonas</taxon>
    </lineage>
</organism>
<dbReference type="InterPro" id="IPR050902">
    <property type="entry name" value="ABC_Transporter_SBP"/>
</dbReference>
<dbReference type="NCBIfam" id="NF038402">
    <property type="entry name" value="TroA_like"/>
    <property type="match status" value="1"/>
</dbReference>
<keyword evidence="1 2" id="KW-0732">Signal</keyword>
<dbReference type="InterPro" id="IPR054828">
    <property type="entry name" value="Vit_B12_bind_prot"/>
</dbReference>
<dbReference type="Proteomes" id="UP000199657">
    <property type="component" value="Unassembled WGS sequence"/>
</dbReference>
<gene>
    <name evidence="4" type="ORF">SAMN04488052_106146</name>
</gene>
<dbReference type="PROSITE" id="PS50983">
    <property type="entry name" value="FE_B12_PBP"/>
    <property type="match status" value="1"/>
</dbReference>
<feature type="chain" id="PRO_5011542665" evidence="2">
    <location>
        <begin position="31"/>
        <end position="304"/>
    </location>
</feature>
<feature type="domain" description="Fe/B12 periplasmic-binding" evidence="3">
    <location>
        <begin position="52"/>
        <end position="304"/>
    </location>
</feature>
<evidence type="ECO:0000313" key="5">
    <source>
        <dbReference type="Proteomes" id="UP000199657"/>
    </source>
</evidence>
<feature type="signal peptide" evidence="2">
    <location>
        <begin position="1"/>
        <end position="30"/>
    </location>
</feature>
<dbReference type="InterPro" id="IPR002491">
    <property type="entry name" value="ABC_transptr_periplasmic_BD"/>
</dbReference>
<sequence length="304" mass="32941">MIATTTARTPLRILAGLVVSGALGPWQVNAADGPCVTDDADREVCLDAPAERIVSLSPGATELLFAAGAGDAVVGAVTYSDYPPEAEDVPRVGSYKRLDMETLLAREPDLVVGWITGNPSEQLERLQELDLPLYLSEPRELDDIASTLERLGVLAGTADHAADEAAAFRDAIDGIRDQYADADPVRVFYQVWDDPLMTVNDDHLISQAAALCGGDNVFGELGSLTPRIDTESVLDRNPEAIIAGGMGEADETWLEPWRAYDSLTATRHDNLFFVPPSSIQRPTPRVAEGSRILCEQLEKARERR</sequence>
<accession>A0A1H8UEU0</accession>
<reference evidence="4 5" key="1">
    <citation type="submission" date="2016-10" db="EMBL/GenBank/DDBJ databases">
        <authorList>
            <person name="de Groot N.N."/>
        </authorList>
    </citation>
    <scope>NUCLEOTIDE SEQUENCE [LARGE SCALE GENOMIC DNA]</scope>
    <source>
        <strain evidence="4 5">CGMCC 1.6291</strain>
    </source>
</reference>